<dbReference type="EMBL" id="RRCN01000001">
    <property type="protein sequence ID" value="RRJ65687.1"/>
    <property type="molecule type" value="Genomic_DNA"/>
</dbReference>
<dbReference type="OrthoDB" id="2665997at2"/>
<feature type="compositionally biased region" description="Basic residues" evidence="1">
    <location>
        <begin position="17"/>
        <end position="33"/>
    </location>
</feature>
<keyword evidence="3" id="KW-1185">Reference proteome</keyword>
<protein>
    <submittedName>
        <fullName evidence="2">Uncharacterized protein</fullName>
    </submittedName>
</protein>
<evidence type="ECO:0000313" key="2">
    <source>
        <dbReference type="EMBL" id="RRJ65687.1"/>
    </source>
</evidence>
<evidence type="ECO:0000256" key="1">
    <source>
        <dbReference type="SAM" id="MobiDB-lite"/>
    </source>
</evidence>
<accession>A0A3P3U5P6</accession>
<reference evidence="2 3" key="1">
    <citation type="submission" date="2018-11" db="EMBL/GenBank/DDBJ databases">
        <title>Genome sequencing of Paenibacillus sp. KCOM 3021 (= ChDC PVNT-B20).</title>
        <authorList>
            <person name="Kook J.-K."/>
            <person name="Park S.-N."/>
            <person name="Lim Y.K."/>
        </authorList>
    </citation>
    <scope>NUCLEOTIDE SEQUENCE [LARGE SCALE GENOMIC DNA]</scope>
    <source>
        <strain evidence="2 3">KCOM 3021</strain>
    </source>
</reference>
<dbReference type="Proteomes" id="UP000267017">
    <property type="component" value="Unassembled WGS sequence"/>
</dbReference>
<organism evidence="2 3">
    <name type="scientific">Paenibacillus oralis</name>
    <dbReference type="NCBI Taxonomy" id="2490856"/>
    <lineage>
        <taxon>Bacteria</taxon>
        <taxon>Bacillati</taxon>
        <taxon>Bacillota</taxon>
        <taxon>Bacilli</taxon>
        <taxon>Bacillales</taxon>
        <taxon>Paenibacillaceae</taxon>
        <taxon>Paenibacillus</taxon>
    </lineage>
</organism>
<dbReference type="AlphaFoldDB" id="A0A3P3U5P6"/>
<evidence type="ECO:0000313" key="3">
    <source>
        <dbReference type="Proteomes" id="UP000267017"/>
    </source>
</evidence>
<feature type="compositionally biased region" description="Basic and acidic residues" evidence="1">
    <location>
        <begin position="1"/>
        <end position="16"/>
    </location>
</feature>
<gene>
    <name evidence="2" type="ORF">EHV15_24255</name>
</gene>
<sequence length="82" mass="9844">MLRRFIDKILHSMSHDSHRRRRYSSSDRHHGKRYSSSAGRHYGKRYSSSYGHARPFGSSSDYKRRHGRMGHDYYKSRRHSSS</sequence>
<comment type="caution">
    <text evidence="2">The sequence shown here is derived from an EMBL/GenBank/DDBJ whole genome shotgun (WGS) entry which is preliminary data.</text>
</comment>
<name>A0A3P3U5P6_9BACL</name>
<proteinExistence type="predicted"/>
<feature type="region of interest" description="Disordered" evidence="1">
    <location>
        <begin position="1"/>
        <end position="82"/>
    </location>
</feature>
<dbReference type="RefSeq" id="WP_128633487.1">
    <property type="nucleotide sequence ID" value="NZ_RRCN01000001.1"/>
</dbReference>